<proteinExistence type="predicted"/>
<keyword evidence="2 5" id="KW-0812">Transmembrane</keyword>
<dbReference type="InterPro" id="IPR001898">
    <property type="entry name" value="SLC13A/DASS"/>
</dbReference>
<gene>
    <name evidence="6" type="ORF">SAMN04244559_00141</name>
</gene>
<evidence type="ECO:0000256" key="1">
    <source>
        <dbReference type="ARBA" id="ARBA00004141"/>
    </source>
</evidence>
<feature type="transmembrane region" description="Helical" evidence="5">
    <location>
        <begin position="117"/>
        <end position="139"/>
    </location>
</feature>
<feature type="transmembrane region" description="Helical" evidence="5">
    <location>
        <begin position="287"/>
        <end position="306"/>
    </location>
</feature>
<dbReference type="GO" id="GO:0005886">
    <property type="term" value="C:plasma membrane"/>
    <property type="evidence" value="ECO:0007669"/>
    <property type="project" value="TreeGrafter"/>
</dbReference>
<feature type="transmembrane region" description="Helical" evidence="5">
    <location>
        <begin position="40"/>
        <end position="67"/>
    </location>
</feature>
<dbReference type="GO" id="GO:0008514">
    <property type="term" value="F:organic anion transmembrane transporter activity"/>
    <property type="evidence" value="ECO:0007669"/>
    <property type="project" value="UniProtKB-ARBA"/>
</dbReference>
<feature type="transmembrane region" description="Helical" evidence="5">
    <location>
        <begin position="15"/>
        <end position="33"/>
    </location>
</feature>
<comment type="subcellular location">
    <subcellularLocation>
        <location evidence="1">Membrane</location>
        <topology evidence="1">Multi-pass membrane protein</topology>
    </subcellularLocation>
</comment>
<organism evidence="6 7">
    <name type="scientific">Magnetospirillum fulvum</name>
    <name type="common">Rhodospirillum fulvum</name>
    <dbReference type="NCBI Taxonomy" id="1082"/>
    <lineage>
        <taxon>Bacteria</taxon>
        <taxon>Pseudomonadati</taxon>
        <taxon>Pseudomonadota</taxon>
        <taxon>Alphaproteobacteria</taxon>
        <taxon>Rhodospirillales</taxon>
        <taxon>Rhodospirillaceae</taxon>
        <taxon>Magnetospirillum</taxon>
    </lineage>
</organism>
<reference evidence="7" key="1">
    <citation type="submission" date="2016-10" db="EMBL/GenBank/DDBJ databases">
        <authorList>
            <person name="Varghese N."/>
            <person name="Submissions S."/>
        </authorList>
    </citation>
    <scope>NUCLEOTIDE SEQUENCE [LARGE SCALE GENOMIC DNA]</scope>
    <source>
        <strain evidence="7">DSM 13234</strain>
    </source>
</reference>
<feature type="transmembrane region" description="Helical" evidence="5">
    <location>
        <begin position="217"/>
        <end position="240"/>
    </location>
</feature>
<accession>A0A1H6GTE8</accession>
<feature type="transmembrane region" description="Helical" evidence="5">
    <location>
        <begin position="171"/>
        <end position="190"/>
    </location>
</feature>
<evidence type="ECO:0000313" key="7">
    <source>
        <dbReference type="Proteomes" id="UP000182983"/>
    </source>
</evidence>
<evidence type="ECO:0000256" key="2">
    <source>
        <dbReference type="ARBA" id="ARBA00022692"/>
    </source>
</evidence>
<evidence type="ECO:0000256" key="5">
    <source>
        <dbReference type="SAM" id="Phobius"/>
    </source>
</evidence>
<feature type="transmembrane region" description="Helical" evidence="5">
    <location>
        <begin position="359"/>
        <end position="383"/>
    </location>
</feature>
<feature type="transmembrane region" description="Helical" evidence="5">
    <location>
        <begin position="438"/>
        <end position="458"/>
    </location>
</feature>
<name>A0A1H6GTE8_MAGFU</name>
<protein>
    <submittedName>
        <fullName evidence="6">Anion transporter</fullName>
    </submittedName>
</protein>
<keyword evidence="3 5" id="KW-1133">Transmembrane helix</keyword>
<sequence>MSPSLSLPRLTPSQALAWLALAAGLAILIVRPLPGGESAALALAVACIGLWATGAVPEPVTAVIFFTAAMLLKVAPPQVVFGGFESAALWLVFGGLVMGVAVRTTGLGERIATRLSVAFGSTYWGVIAGTTLIGVALGFLLPSSMGRAILLMPIALGLASRAGFTPGSNGHIGVVLAAAFGCHVPTFSILPANLPNLVLVGSAETLGYASPSYGEYLLLHFPVLGLLKTAIMVVLIVRLWPDTPRPQSAAAEGVSRPMSKAEIRLSALLALALALWATDFLHHVSPAWVSMAAAVLLLLPGIGLVDRKDFSEKVNYGSMFYVAGIMGLGALVGSSGLGVRLAEAILTLLPLSPGNDVGNFAGLAALSTLLGLATTLPGVPAVLTPMTAHLAEASGWPVEAVLMSQVLGFSNPILPYESAPLVVAMHLGGERLKPARDLCLLLALISVVVLLPLDFLWWKLLGWL</sequence>
<feature type="transmembrane region" description="Helical" evidence="5">
    <location>
        <begin position="318"/>
        <end position="339"/>
    </location>
</feature>
<evidence type="ECO:0000256" key="3">
    <source>
        <dbReference type="ARBA" id="ARBA00022989"/>
    </source>
</evidence>
<dbReference type="RefSeq" id="WP_074764540.1">
    <property type="nucleotide sequence ID" value="NZ_FNWO01000001.1"/>
</dbReference>
<dbReference type="OrthoDB" id="5460483at2"/>
<dbReference type="EMBL" id="FNWO01000001">
    <property type="protein sequence ID" value="SEH25154.1"/>
    <property type="molecule type" value="Genomic_DNA"/>
</dbReference>
<dbReference type="PANTHER" id="PTHR10283:SF82">
    <property type="entry name" value="SOLUTE CARRIER FAMILY 13 MEMBER 2"/>
    <property type="match status" value="1"/>
</dbReference>
<dbReference type="PANTHER" id="PTHR10283">
    <property type="entry name" value="SOLUTE CARRIER FAMILY 13 MEMBER"/>
    <property type="match status" value="1"/>
</dbReference>
<dbReference type="GO" id="GO:1905039">
    <property type="term" value="P:carboxylic acid transmembrane transport"/>
    <property type="evidence" value="ECO:0007669"/>
    <property type="project" value="UniProtKB-ARBA"/>
</dbReference>
<evidence type="ECO:0000256" key="4">
    <source>
        <dbReference type="ARBA" id="ARBA00023136"/>
    </source>
</evidence>
<keyword evidence="4 5" id="KW-0472">Membrane</keyword>
<feature type="transmembrane region" description="Helical" evidence="5">
    <location>
        <begin position="87"/>
        <end position="105"/>
    </location>
</feature>
<dbReference type="AlphaFoldDB" id="A0A1H6GTE8"/>
<evidence type="ECO:0000313" key="6">
    <source>
        <dbReference type="EMBL" id="SEH25154.1"/>
    </source>
</evidence>
<dbReference type="Pfam" id="PF00939">
    <property type="entry name" value="Na_sulph_symp"/>
    <property type="match status" value="1"/>
</dbReference>
<keyword evidence="7" id="KW-1185">Reference proteome</keyword>
<dbReference type="Proteomes" id="UP000182983">
    <property type="component" value="Unassembled WGS sequence"/>
</dbReference>
<feature type="transmembrane region" description="Helical" evidence="5">
    <location>
        <begin position="261"/>
        <end position="281"/>
    </location>
</feature>
<feature type="transmembrane region" description="Helical" evidence="5">
    <location>
        <begin position="145"/>
        <end position="164"/>
    </location>
</feature>